<accession>A0A8C8TE84</accession>
<dbReference type="GeneTree" id="ENSGT00390000012484"/>
<proteinExistence type="predicted"/>
<dbReference type="Gene3D" id="6.10.140.140">
    <property type="match status" value="1"/>
</dbReference>
<keyword evidence="3" id="KW-1185">Reference proteome</keyword>
<dbReference type="InterPro" id="IPR003655">
    <property type="entry name" value="aKRAB"/>
</dbReference>
<dbReference type="InterPro" id="IPR019041">
    <property type="entry name" value="SSXRD_motif"/>
</dbReference>
<dbReference type="InterPro" id="IPR001909">
    <property type="entry name" value="KRAB"/>
</dbReference>
<reference evidence="2 3" key="1">
    <citation type="submission" date="2018-10" db="EMBL/GenBank/DDBJ databases">
        <title>Improved assembly of the deer mouse Peromyscus maniculatus genome.</title>
        <authorList>
            <person name="Lassance J.-M."/>
            <person name="Hoekstra H.E."/>
        </authorList>
    </citation>
    <scope>NUCLEOTIDE SEQUENCE [LARGE SCALE GENOMIC DNA]</scope>
</reference>
<dbReference type="InterPro" id="IPR036051">
    <property type="entry name" value="KRAB_dom_sf"/>
</dbReference>
<dbReference type="PANTHER" id="PTHR14112">
    <property type="entry name" value="SYNOVIAL SARCOMA, X MEMBER"/>
    <property type="match status" value="1"/>
</dbReference>
<dbReference type="SMART" id="SM00349">
    <property type="entry name" value="KRAB"/>
    <property type="match status" value="1"/>
</dbReference>
<organism evidence="2 3">
    <name type="scientific">Peromyscus maniculatus bairdii</name>
    <name type="common">Prairie deer mouse</name>
    <dbReference type="NCBI Taxonomy" id="230844"/>
    <lineage>
        <taxon>Eukaryota</taxon>
        <taxon>Metazoa</taxon>
        <taxon>Chordata</taxon>
        <taxon>Craniata</taxon>
        <taxon>Vertebrata</taxon>
        <taxon>Euteleostomi</taxon>
        <taxon>Mammalia</taxon>
        <taxon>Eutheria</taxon>
        <taxon>Euarchontoglires</taxon>
        <taxon>Glires</taxon>
        <taxon>Rodentia</taxon>
        <taxon>Myomorpha</taxon>
        <taxon>Muroidea</taxon>
        <taxon>Cricetidae</taxon>
        <taxon>Neotominae</taxon>
        <taxon>Peromyscus</taxon>
    </lineage>
</organism>
<dbReference type="Pfam" id="PF01352">
    <property type="entry name" value="KRAB"/>
    <property type="match status" value="1"/>
</dbReference>
<dbReference type="Ensembl" id="ENSPEMT00000011146.2">
    <property type="protein sequence ID" value="ENSPEMP00000007014.1"/>
    <property type="gene ID" value="ENSPEMG00000009064.2"/>
</dbReference>
<evidence type="ECO:0000313" key="3">
    <source>
        <dbReference type="Proteomes" id="UP000694547"/>
    </source>
</evidence>
<evidence type="ECO:0000259" key="1">
    <source>
        <dbReference type="PROSITE" id="PS50806"/>
    </source>
</evidence>
<reference evidence="2" key="2">
    <citation type="submission" date="2025-08" db="UniProtKB">
        <authorList>
            <consortium name="Ensembl"/>
        </authorList>
    </citation>
    <scope>IDENTIFICATION</scope>
</reference>
<feature type="domain" description="KRAB-related" evidence="1">
    <location>
        <begin position="32"/>
        <end position="95"/>
    </location>
</feature>
<dbReference type="AlphaFoldDB" id="A0A8C8TE84"/>
<sequence length="181" mass="21326">MVSFQNPINPTDMKTVSSCVKSSVEETREPKNITEAIQDISTYFSEEEWAKLTKWQKSAYVYMKRNYIRMTGLGVTVNQPVFMRCKEQTKEKVEECTKVRGCDREEVRPGQTYNIKQIKRLKLTPLTIDLYDIKDKLTFECDSILPGGGFRINPWRHRLRERKNRVIYEEISDPEESEDDD</sequence>
<dbReference type="GO" id="GO:0006355">
    <property type="term" value="P:regulation of DNA-templated transcription"/>
    <property type="evidence" value="ECO:0007669"/>
    <property type="project" value="InterPro"/>
</dbReference>
<dbReference type="PROSITE" id="PS50806">
    <property type="entry name" value="KRAB_RELATED"/>
    <property type="match status" value="1"/>
</dbReference>
<dbReference type="PANTHER" id="PTHR14112:SF5">
    <property type="entry name" value="SSXB10 PROTEIN-RELATED"/>
    <property type="match status" value="1"/>
</dbReference>
<reference evidence="2" key="3">
    <citation type="submission" date="2025-09" db="UniProtKB">
        <authorList>
            <consortium name="Ensembl"/>
        </authorList>
    </citation>
    <scope>IDENTIFICATION</scope>
</reference>
<protein>
    <recommendedName>
        <fullName evidence="1">KRAB-related domain-containing protein</fullName>
    </recommendedName>
</protein>
<evidence type="ECO:0000313" key="2">
    <source>
        <dbReference type="Ensembl" id="ENSPEMP00000007014.1"/>
    </source>
</evidence>
<dbReference type="GO" id="GO:0005634">
    <property type="term" value="C:nucleus"/>
    <property type="evidence" value="ECO:0007669"/>
    <property type="project" value="InterPro"/>
</dbReference>
<dbReference type="Pfam" id="PF09514">
    <property type="entry name" value="SSXRD"/>
    <property type="match status" value="1"/>
</dbReference>
<dbReference type="SUPFAM" id="SSF109640">
    <property type="entry name" value="KRAB domain (Kruppel-associated box)"/>
    <property type="match status" value="1"/>
</dbReference>
<dbReference type="Proteomes" id="UP000694547">
    <property type="component" value="Chromosome X"/>
</dbReference>
<name>A0A8C8TE84_PERMB</name>